<dbReference type="Pfam" id="PF22765">
    <property type="entry name" value="DUF7010"/>
    <property type="match status" value="1"/>
</dbReference>
<dbReference type="RefSeq" id="WP_060786491.1">
    <property type="nucleotide sequence ID" value="NZ_KQ956805.1"/>
</dbReference>
<dbReference type="Proteomes" id="UP000070558">
    <property type="component" value="Unassembled WGS sequence"/>
</dbReference>
<protein>
    <submittedName>
        <fullName evidence="2">Uncharacterized protein</fullName>
    </submittedName>
</protein>
<keyword evidence="1" id="KW-0812">Transmembrane</keyword>
<feature type="transmembrane region" description="Helical" evidence="1">
    <location>
        <begin position="105"/>
        <end position="122"/>
    </location>
</feature>
<comment type="caution">
    <text evidence="2">The sequence shown here is derived from an EMBL/GenBank/DDBJ whole genome shotgun (WGS) entry which is preliminary data.</text>
</comment>
<accession>A0A133NSY1</accession>
<feature type="transmembrane region" description="Helical" evidence="1">
    <location>
        <begin position="45"/>
        <end position="65"/>
    </location>
</feature>
<dbReference type="EMBL" id="LRQA01000006">
    <property type="protein sequence ID" value="KXA19392.1"/>
    <property type="molecule type" value="Genomic_DNA"/>
</dbReference>
<feature type="transmembrane region" description="Helical" evidence="1">
    <location>
        <begin position="20"/>
        <end position="38"/>
    </location>
</feature>
<proteinExistence type="predicted"/>
<dbReference type="AlphaFoldDB" id="A0A133NSY1"/>
<keyword evidence="1" id="KW-0472">Membrane</keyword>
<gene>
    <name evidence="2" type="ORF">HMPREF3216_00159</name>
</gene>
<dbReference type="InterPro" id="IPR053824">
    <property type="entry name" value="DUF7010"/>
</dbReference>
<feature type="transmembrane region" description="Helical" evidence="1">
    <location>
        <begin position="77"/>
        <end position="98"/>
    </location>
</feature>
<feature type="transmembrane region" description="Helical" evidence="1">
    <location>
        <begin position="134"/>
        <end position="167"/>
    </location>
</feature>
<evidence type="ECO:0000313" key="3">
    <source>
        <dbReference type="Proteomes" id="UP000070558"/>
    </source>
</evidence>
<organism evidence="2 3">
    <name type="scientific">Gardnerella vaginalis</name>
    <dbReference type="NCBI Taxonomy" id="2702"/>
    <lineage>
        <taxon>Bacteria</taxon>
        <taxon>Bacillati</taxon>
        <taxon>Actinomycetota</taxon>
        <taxon>Actinomycetes</taxon>
        <taxon>Bifidobacteriales</taxon>
        <taxon>Bifidobacteriaceae</taxon>
        <taxon>Gardnerella</taxon>
    </lineage>
</organism>
<dbReference type="PATRIC" id="fig|2702.99.peg.156"/>
<dbReference type="OrthoDB" id="3242785at2"/>
<evidence type="ECO:0000313" key="2">
    <source>
        <dbReference type="EMBL" id="KXA19392.1"/>
    </source>
</evidence>
<sequence>MVDELRKEIAIQQKKGLPFIMASVIIWLLIVLVSILDINMDMKNLLVFCCSCPLLPLAWLIGKLIKVDIFSKQNPLGQLGFIFTLNQMIYLLIVMWVFSAVPEKMIMVYAMVFGAHLLPYSWLYKSKGYTVAAISIPMISLILGCALNGTTVAVVACIIEIVFACVLHMELKKMGDNYNKSQFVELSKDQVSMK</sequence>
<evidence type="ECO:0000256" key="1">
    <source>
        <dbReference type="SAM" id="Phobius"/>
    </source>
</evidence>
<name>A0A133NSY1_GARVA</name>
<keyword evidence="1" id="KW-1133">Transmembrane helix</keyword>
<reference evidence="2 3" key="1">
    <citation type="submission" date="2016-01" db="EMBL/GenBank/DDBJ databases">
        <authorList>
            <person name="Oliw E.H."/>
        </authorList>
    </citation>
    <scope>NUCLEOTIDE SEQUENCE [LARGE SCALE GENOMIC DNA]</scope>
    <source>
        <strain evidence="2 3">GED7760B</strain>
    </source>
</reference>